<reference evidence="2" key="1">
    <citation type="journal article" date="2019" name="Int. J. Syst. Evol. Microbiol.">
        <title>The Global Catalogue of Microorganisms (GCM) 10K type strain sequencing project: providing services to taxonomists for standard genome sequencing and annotation.</title>
        <authorList>
            <consortium name="The Broad Institute Genomics Platform"/>
            <consortium name="The Broad Institute Genome Sequencing Center for Infectious Disease"/>
            <person name="Wu L."/>
            <person name="Ma J."/>
        </authorList>
    </citation>
    <scope>NUCLEOTIDE SEQUENCE [LARGE SCALE GENOMIC DNA]</scope>
    <source>
        <strain evidence="2">JCM 18304</strain>
    </source>
</reference>
<organism evidence="1 2">
    <name type="scientific">Rugosimonospora acidiphila</name>
    <dbReference type="NCBI Taxonomy" id="556531"/>
    <lineage>
        <taxon>Bacteria</taxon>
        <taxon>Bacillati</taxon>
        <taxon>Actinomycetota</taxon>
        <taxon>Actinomycetes</taxon>
        <taxon>Micromonosporales</taxon>
        <taxon>Micromonosporaceae</taxon>
        <taxon>Rugosimonospora</taxon>
    </lineage>
</organism>
<dbReference type="Proteomes" id="UP001501570">
    <property type="component" value="Unassembled WGS sequence"/>
</dbReference>
<dbReference type="EMBL" id="BAABJQ010000014">
    <property type="protein sequence ID" value="GAA5190861.1"/>
    <property type="molecule type" value="Genomic_DNA"/>
</dbReference>
<accession>A0ABP9S391</accession>
<comment type="caution">
    <text evidence="1">The sequence shown here is derived from an EMBL/GenBank/DDBJ whole genome shotgun (WGS) entry which is preliminary data.</text>
</comment>
<evidence type="ECO:0000313" key="2">
    <source>
        <dbReference type="Proteomes" id="UP001501570"/>
    </source>
</evidence>
<name>A0ABP9S391_9ACTN</name>
<evidence type="ECO:0000313" key="1">
    <source>
        <dbReference type="EMBL" id="GAA5190861.1"/>
    </source>
</evidence>
<proteinExistence type="predicted"/>
<protein>
    <submittedName>
        <fullName evidence="1">Uncharacterized protein</fullName>
    </submittedName>
</protein>
<sequence length="93" mass="9457">MTALADSMVHMLDLDPLAVARSAPRLIDEAKSVMAAVRKAAIAEAAQSMTHAEIADGLGVSASAVNNALVEHRATILRKPVAAAGTRGGNIGV</sequence>
<gene>
    <name evidence="1" type="ORF">GCM10023322_46980</name>
</gene>
<keyword evidence="2" id="KW-1185">Reference proteome</keyword>